<dbReference type="InterPro" id="IPR036701">
    <property type="entry name" value="RraB-like_sf"/>
</dbReference>
<gene>
    <name evidence="3" type="ORF">SAMN05444266_103439</name>
</gene>
<organism evidence="3 4">
    <name type="scientific">Chitinophaga jiangningensis</name>
    <dbReference type="NCBI Taxonomy" id="1419482"/>
    <lineage>
        <taxon>Bacteria</taxon>
        <taxon>Pseudomonadati</taxon>
        <taxon>Bacteroidota</taxon>
        <taxon>Chitinophagia</taxon>
        <taxon>Chitinophagales</taxon>
        <taxon>Chitinophagaceae</taxon>
        <taxon>Chitinophaga</taxon>
    </lineage>
</organism>
<dbReference type="InterPro" id="IPR009671">
    <property type="entry name" value="RraB_dom"/>
</dbReference>
<dbReference type="Pfam" id="PF06877">
    <property type="entry name" value="RraB"/>
    <property type="match status" value="1"/>
</dbReference>
<dbReference type="OrthoDB" id="7839302at2"/>
<evidence type="ECO:0000259" key="1">
    <source>
        <dbReference type="Pfam" id="PF05117"/>
    </source>
</evidence>
<dbReference type="Pfam" id="PF05117">
    <property type="entry name" value="DUF695"/>
    <property type="match status" value="1"/>
</dbReference>
<proteinExistence type="predicted"/>
<evidence type="ECO:0000313" key="3">
    <source>
        <dbReference type="EMBL" id="SHL47206.1"/>
    </source>
</evidence>
<dbReference type="Gene3D" id="3.30.70.970">
    <property type="entry name" value="RraB-like"/>
    <property type="match status" value="1"/>
</dbReference>
<dbReference type="RefSeq" id="WP_073080266.1">
    <property type="nucleotide sequence ID" value="NZ_FRBL01000003.1"/>
</dbReference>
<feature type="domain" description="Regulator of ribonuclease activity B" evidence="2">
    <location>
        <begin position="149"/>
        <end position="249"/>
    </location>
</feature>
<protein>
    <submittedName>
        <fullName evidence="3">TIGR01619 family protein</fullName>
    </submittedName>
</protein>
<evidence type="ECO:0000259" key="2">
    <source>
        <dbReference type="Pfam" id="PF06877"/>
    </source>
</evidence>
<dbReference type="EMBL" id="FRBL01000003">
    <property type="protein sequence ID" value="SHL47206.1"/>
    <property type="molecule type" value="Genomic_DNA"/>
</dbReference>
<dbReference type="AlphaFoldDB" id="A0A1M7AX72"/>
<dbReference type="Proteomes" id="UP000184420">
    <property type="component" value="Unassembled WGS sequence"/>
</dbReference>
<evidence type="ECO:0000313" key="4">
    <source>
        <dbReference type="Proteomes" id="UP000184420"/>
    </source>
</evidence>
<keyword evidence="4" id="KW-1185">Reference proteome</keyword>
<sequence>MHKDYRPDWDIYTCHIEESPAVIGLDLDLRRFAPLKEKPNAIYITVYLNHPREDGFPHNDEFAIMGEIEDRLVEELQSKLDAHFVGRTFSNGVRDFYFYTGSTLLHDKYIADAMISFPQYRYDYGIKEDNNWELYFDYLFPDVYEFQRIQNRKVLRMLRKHGDVSEKERPIEHWIHFKSEEDKNLYWQHIQEIGFTLLHDIKVDENPEYPYRLCIVRSDKATEAVIDRVVMTLWEVAQQVNAEYDGWETSIMK</sequence>
<reference evidence="3 4" key="1">
    <citation type="submission" date="2016-11" db="EMBL/GenBank/DDBJ databases">
        <authorList>
            <person name="Jaros S."/>
            <person name="Januszkiewicz K."/>
            <person name="Wedrychowicz H."/>
        </authorList>
    </citation>
    <scope>NUCLEOTIDE SEQUENCE [LARGE SCALE GENOMIC DNA]</scope>
    <source>
        <strain evidence="3 4">DSM 27406</strain>
    </source>
</reference>
<dbReference type="SUPFAM" id="SSF89946">
    <property type="entry name" value="Hypothetical protein VC0424"/>
    <property type="match status" value="1"/>
</dbReference>
<accession>A0A1M7AX72</accession>
<dbReference type="InterPro" id="IPR016097">
    <property type="entry name" value="DUF695"/>
</dbReference>
<feature type="domain" description="DUF695" evidence="1">
    <location>
        <begin position="8"/>
        <end position="140"/>
    </location>
</feature>
<name>A0A1M7AX72_9BACT</name>
<dbReference type="STRING" id="1419482.SAMN05444266_103439"/>